<feature type="compositionally biased region" description="Basic and acidic residues" evidence="1">
    <location>
        <begin position="479"/>
        <end position="490"/>
    </location>
</feature>
<feature type="transmembrane region" description="Helical" evidence="2">
    <location>
        <begin position="409"/>
        <end position="430"/>
    </location>
</feature>
<feature type="transmembrane region" description="Helical" evidence="2">
    <location>
        <begin position="685"/>
        <end position="703"/>
    </location>
</feature>
<dbReference type="PANTHER" id="PTHR13167:SF25">
    <property type="entry name" value="PIEZO-TYPE MECHANOSENSITIVE ION CHANNEL COMPONENT"/>
    <property type="match status" value="1"/>
</dbReference>
<dbReference type="GO" id="GO:0016020">
    <property type="term" value="C:membrane"/>
    <property type="evidence" value="ECO:0007669"/>
    <property type="project" value="InterPro"/>
</dbReference>
<name>A0A1J4KR03_9EUKA</name>
<feature type="transmembrane region" description="Helical" evidence="2">
    <location>
        <begin position="1411"/>
        <end position="1428"/>
    </location>
</feature>
<keyword evidence="5" id="KW-1185">Reference proteome</keyword>
<dbReference type="GO" id="GO:0008381">
    <property type="term" value="F:mechanosensitive monoatomic ion channel activity"/>
    <property type="evidence" value="ECO:0007669"/>
    <property type="project" value="InterPro"/>
</dbReference>
<feature type="transmembrane region" description="Helical" evidence="2">
    <location>
        <begin position="965"/>
        <end position="984"/>
    </location>
</feature>
<feature type="transmembrane region" description="Helical" evidence="2">
    <location>
        <begin position="1617"/>
        <end position="1636"/>
    </location>
</feature>
<feature type="transmembrane region" description="Helical" evidence="2">
    <location>
        <begin position="900"/>
        <end position="915"/>
    </location>
</feature>
<feature type="transmembrane region" description="Helical" evidence="2">
    <location>
        <begin position="1176"/>
        <end position="1197"/>
    </location>
</feature>
<comment type="caution">
    <text evidence="4">The sequence shown here is derived from an EMBL/GenBank/DDBJ whole genome shotgun (WGS) entry which is preliminary data.</text>
</comment>
<feature type="transmembrane region" description="Helical" evidence="2">
    <location>
        <begin position="628"/>
        <end position="647"/>
    </location>
</feature>
<feature type="transmembrane region" description="Helical" evidence="2">
    <location>
        <begin position="803"/>
        <end position="821"/>
    </location>
</feature>
<feature type="transmembrane region" description="Helical" evidence="2">
    <location>
        <begin position="1133"/>
        <end position="1156"/>
    </location>
</feature>
<feature type="transmembrane region" description="Helical" evidence="2">
    <location>
        <begin position="2035"/>
        <end position="2053"/>
    </location>
</feature>
<proteinExistence type="predicted"/>
<feature type="region of interest" description="Disordered" evidence="1">
    <location>
        <begin position="1"/>
        <end position="36"/>
    </location>
</feature>
<feature type="transmembrane region" description="Helical" evidence="2">
    <location>
        <begin position="287"/>
        <end position="307"/>
    </location>
</feature>
<feature type="transmembrane region" description="Helical" evidence="2">
    <location>
        <begin position="1385"/>
        <end position="1405"/>
    </location>
</feature>
<evidence type="ECO:0000259" key="3">
    <source>
        <dbReference type="Pfam" id="PF12166"/>
    </source>
</evidence>
<feature type="transmembrane region" description="Helical" evidence="2">
    <location>
        <begin position="155"/>
        <end position="177"/>
    </location>
</feature>
<feature type="transmembrane region" description="Helical" evidence="2">
    <location>
        <begin position="563"/>
        <end position="582"/>
    </location>
</feature>
<keyword evidence="2" id="KW-1133">Transmembrane helix</keyword>
<dbReference type="RefSeq" id="XP_068366823.1">
    <property type="nucleotide sequence ID" value="XM_068498795.1"/>
</dbReference>
<feature type="transmembrane region" description="Helical" evidence="2">
    <location>
        <begin position="319"/>
        <end position="342"/>
    </location>
</feature>
<dbReference type="OrthoDB" id="10637392at2759"/>
<protein>
    <recommendedName>
        <fullName evidence="3">Piezo non-specific cation channel cap domain-containing protein</fullName>
    </recommendedName>
</protein>
<feature type="transmembrane region" description="Helical" evidence="2">
    <location>
        <begin position="216"/>
        <end position="236"/>
    </location>
</feature>
<feature type="transmembrane region" description="Helical" evidence="2">
    <location>
        <begin position="991"/>
        <end position="1014"/>
    </location>
</feature>
<keyword evidence="2" id="KW-0812">Transmembrane</keyword>
<feature type="transmembrane region" description="Helical" evidence="2">
    <location>
        <begin position="1577"/>
        <end position="1597"/>
    </location>
</feature>
<dbReference type="EMBL" id="MLAK01000493">
    <property type="protein sequence ID" value="OHT13687.1"/>
    <property type="molecule type" value="Genomic_DNA"/>
</dbReference>
<feature type="transmembrane region" description="Helical" evidence="2">
    <location>
        <begin position="532"/>
        <end position="557"/>
    </location>
</feature>
<feature type="transmembrane region" description="Helical" evidence="2">
    <location>
        <begin position="1076"/>
        <end position="1096"/>
    </location>
</feature>
<feature type="domain" description="Piezo non-specific cation channel cap" evidence="3">
    <location>
        <begin position="1844"/>
        <end position="2116"/>
    </location>
</feature>
<evidence type="ECO:0000313" key="5">
    <source>
        <dbReference type="Proteomes" id="UP000179807"/>
    </source>
</evidence>
<accession>A0A1J4KR03</accession>
<dbReference type="InterPro" id="IPR027272">
    <property type="entry name" value="Piezo"/>
</dbReference>
<gene>
    <name evidence="4" type="ORF">TRFO_16122</name>
</gene>
<feature type="transmembrane region" description="Helical" evidence="2">
    <location>
        <begin position="1781"/>
        <end position="1803"/>
    </location>
</feature>
<dbReference type="GO" id="GO:0005261">
    <property type="term" value="F:monoatomic cation channel activity"/>
    <property type="evidence" value="ECO:0007669"/>
    <property type="project" value="TreeGrafter"/>
</dbReference>
<feature type="compositionally biased region" description="Low complexity" evidence="1">
    <location>
        <begin position="1"/>
        <end position="19"/>
    </location>
</feature>
<evidence type="ECO:0000313" key="4">
    <source>
        <dbReference type="EMBL" id="OHT13687.1"/>
    </source>
</evidence>
<feature type="transmembrane region" description="Helical" evidence="2">
    <location>
        <begin position="53"/>
        <end position="72"/>
    </location>
</feature>
<dbReference type="PANTHER" id="PTHR13167">
    <property type="entry name" value="PIEZO-TYPE MECHANOSENSITIVE ION CHANNEL COMPONENT"/>
    <property type="match status" value="1"/>
</dbReference>
<feature type="region of interest" description="Disordered" evidence="1">
    <location>
        <begin position="472"/>
        <end position="506"/>
    </location>
</feature>
<feature type="transmembrane region" description="Helical" evidence="2">
    <location>
        <begin position="78"/>
        <end position="96"/>
    </location>
</feature>
<feature type="transmembrane region" description="Helical" evidence="2">
    <location>
        <begin position="654"/>
        <end position="679"/>
    </location>
</feature>
<dbReference type="Proteomes" id="UP000179807">
    <property type="component" value="Unassembled WGS sequence"/>
</dbReference>
<keyword evidence="2" id="KW-0472">Membrane</keyword>
<evidence type="ECO:0000256" key="2">
    <source>
        <dbReference type="SAM" id="Phobius"/>
    </source>
</evidence>
<feature type="transmembrane region" description="Helical" evidence="2">
    <location>
        <begin position="108"/>
        <end position="126"/>
    </location>
</feature>
<dbReference type="GO" id="GO:0050982">
    <property type="term" value="P:detection of mechanical stimulus"/>
    <property type="evidence" value="ECO:0007669"/>
    <property type="project" value="TreeGrafter"/>
</dbReference>
<dbReference type="GO" id="GO:0071260">
    <property type="term" value="P:cellular response to mechanical stimulus"/>
    <property type="evidence" value="ECO:0007669"/>
    <property type="project" value="TreeGrafter"/>
</dbReference>
<sequence>MDDFSSDPLDSSSTELDSTVVEDELSDDKKKKSTKKVSVEKVKQIKPKKTSKAIPVIHIIFSEILIPLFLIFSAIISLSIVGMVIIFLFLCHVLILSFSNKKTTGIKVILVIELLIFLSILVFAVITKIGTIELPEIIFTLGYDLITGVSSTPDFGLATGIIGVVFVIVDIALISIANFKIVIKLREKVFSSPVFQSVMYLLWYLCLSYIGASISTYLFAPLLLFFVYTNISHALAGRPLVHRYIQRIIYIYSVLYSMFIMYQISPISSDHPIPDNIQFYYISPTNLHSLLGVFAVLFAYISLMLLISPPNNSLPVHNIMKKIASIFIVITFVSSMVLAMFYPCLLSIIWVFIPVTSSIMPMQIVKKVFYKLHTVLYTLSFFAIIVSHAKEWTSPTDLMYAFGLFRYTGDFTFICCGYFLAACLGQLGLFSKSSFEEMDESTTSALELNDISNEKRELKDRIRKSKINKEKQTYSSELNKGKIDQENKDHEEEEEERESEDPKKIKKRLKQIIRRQKMHDKRKKLSKKLKTVIIPNFLSFLNYIAIAAIVIISITAGFYKDRWTLQVIFALMMIITILNFFFKFIFILFQLLMGILIIANIFFVAYPYNFSTTIPYFYKTGLCTTNDISIPEYIWPVYTLFALLVFVNAGNKELLTAIPPFVASFLFVLAAILHFVYVFVYETNIFTLLYVLIGIGMLSSALLRIRKALIFTTMLSSIFVAIQLVILMFSHFDSIRNLVCSIIPYTSIIDIGEVEEPSIKVAILGLILFSSSIALRSKEPSIKTKLTMSDHIFFEIKMISRNFYFYICWIFVFGFSVVNGYPTFLKFLMSCLFILGKYASSIFDKIRVGFLLFSIVYLGLQIAFHVFHPFINGLFREYSIYLGLFLDGTSSIQDSHRNRSIAWQIAYILIAVINIRKEKPRAQDDAFEELLPVRIYNAFCALLHNLLPVIVQLSLCISCLSNPSIFGYISYVVLLLVVFMPKLLQQTARIFTILFNICFIIQYLLWLKCPTFLFDFSLPGIINKWGRFLGIVDVTTSALISNCISQIIFTFYVEFRNLFVDYDQRFDALPDIIKQILSLIIGYNFEIFMAIIVVILSSIPTVDGFFCLVLVSCLLTASLLYQYPYKKTVDITSYFTFFVFGARMISRIPIFTSLGVGEYAQQMFDLPFQGSSSYEGIWIIVFIFERFLVHFMDCDLYHSMCEINTKHQAYRYIHSRQIKVIEQLDQEVCLLRHNLDIQQVESMNGSEASTFLSSTGSEANLLLEQMENKSMHLKPNESNKIIWYQFLTNKILIPVVDYCIETVASIFPPLSEAGINILTLETITILLKKNIHSLEVGKRYVPEANELQFFEELPPSFKIQFDSIGEIFDFKPFEPSERWMLAIRYIFAIIRRLAFPFLILIVLIYTFMKPYIFAMFLIIYVVAVFCSCRLKNEPNFYRIFLIMVMIILCFRCLSTINIINQYIVEAENNITLQKMSIDIFSLFGINPNDSSTIEVFVFLGAIWYIVDQLSYSEVFESSFYHDKFSEILPGFPIEYCYGIISNPANQFAMNTQDNRKFLKKFIDSITRYGLDDTTHKYWLLLLDSISLLVLAVCWTKWTTPSDGIISSNTTSGVVLTVAYVFMLFIHVLFMLVDYFASVCNRYYILFISHNLWFIYTILISFYYVQSVSSSKMMSSLEFYFVLRFLSHLIASHKCMISRTLSVFKYPDFVHHYNLIIWKNRFMRYCPFAFEIQIMLEWISKKTFVSLIDYFIVNNIKSKLEIKVAQTANPNQPKKYHPQKRIVIATICLILIAAVVFIPLFIMIEGKPSTISNPPLLAALEIGITAAPPLYKSSGVTAKMTSSWQQELRNSQISILSSISTLNQNDLTVIDFPQFSSQSFAPTEQDVSILTAILSDSNAQLIPYIKFSFYFEYPTTSGNNQDVVYQVAKQAINWNQKQELLNVIVNKSGSLLEYFRLSAPTMLYATSGEPMANIPVTGRDIDFTFYLSDNDNNFFVIEFSNSIDNINFLNPSDSLRIVIYSEPVSKNGNLLSSSSFGGATGFYLIIFLAVAFALRSMTLGFGDDLWFDRMEQPQKLYRLSIAIELFRNAEMPEKEKDLTDVMIDTVRSHEMVIKLTSPQSVG</sequence>
<reference evidence="4" key="1">
    <citation type="submission" date="2016-10" db="EMBL/GenBank/DDBJ databases">
        <authorList>
            <person name="Benchimol M."/>
            <person name="Almeida L.G."/>
            <person name="Vasconcelos A.T."/>
            <person name="Perreira-Neves A."/>
            <person name="Rosa I.A."/>
            <person name="Tasca T."/>
            <person name="Bogo M.R."/>
            <person name="de Souza W."/>
        </authorList>
    </citation>
    <scope>NUCLEOTIDE SEQUENCE [LARGE SCALE GENOMIC DNA]</scope>
    <source>
        <strain evidence="4">K</strain>
    </source>
</reference>
<organism evidence="4 5">
    <name type="scientific">Tritrichomonas foetus</name>
    <dbReference type="NCBI Taxonomy" id="1144522"/>
    <lineage>
        <taxon>Eukaryota</taxon>
        <taxon>Metamonada</taxon>
        <taxon>Parabasalia</taxon>
        <taxon>Tritrichomonadida</taxon>
        <taxon>Tritrichomonadidae</taxon>
        <taxon>Tritrichomonas</taxon>
    </lineage>
</organism>
<feature type="transmembrane region" description="Helical" evidence="2">
    <location>
        <begin position="248"/>
        <end position="267"/>
    </location>
</feature>
<feature type="transmembrane region" description="Helical" evidence="2">
    <location>
        <begin position="1102"/>
        <end position="1121"/>
    </location>
</feature>
<feature type="transmembrane region" description="Helical" evidence="2">
    <location>
        <begin position="1034"/>
        <end position="1055"/>
    </location>
</feature>
<feature type="transmembrane region" description="Helical" evidence="2">
    <location>
        <begin position="372"/>
        <end position="389"/>
    </location>
</feature>
<dbReference type="GeneID" id="94833499"/>
<dbReference type="VEuPathDB" id="TrichDB:TRFO_16122"/>
<feature type="transmembrane region" description="Helical" evidence="2">
    <location>
        <begin position="935"/>
        <end position="953"/>
    </location>
</feature>
<dbReference type="GO" id="GO:0042391">
    <property type="term" value="P:regulation of membrane potential"/>
    <property type="evidence" value="ECO:0007669"/>
    <property type="project" value="TreeGrafter"/>
</dbReference>
<feature type="transmembrane region" description="Helical" evidence="2">
    <location>
        <begin position="589"/>
        <end position="608"/>
    </location>
</feature>
<feature type="transmembrane region" description="Helical" evidence="2">
    <location>
        <begin position="1440"/>
        <end position="1459"/>
    </location>
</feature>
<dbReference type="Pfam" id="PF12166">
    <property type="entry name" value="Piezo_cap"/>
    <property type="match status" value="1"/>
</dbReference>
<evidence type="ECO:0000256" key="1">
    <source>
        <dbReference type="SAM" id="MobiDB-lite"/>
    </source>
</evidence>
<feature type="transmembrane region" description="Helical" evidence="2">
    <location>
        <begin position="850"/>
        <end position="871"/>
    </location>
</feature>
<dbReference type="InterPro" id="IPR031334">
    <property type="entry name" value="Piezo_cap_dom"/>
</dbReference>
<feature type="transmembrane region" description="Helical" evidence="2">
    <location>
        <begin position="708"/>
        <end position="729"/>
    </location>
</feature>
<feature type="transmembrane region" description="Helical" evidence="2">
    <location>
        <begin position="1643"/>
        <end position="1664"/>
    </location>
</feature>